<protein>
    <submittedName>
        <fullName evidence="5">HIT family hydrolase</fullName>
    </submittedName>
</protein>
<dbReference type="Pfam" id="PF01230">
    <property type="entry name" value="HIT"/>
    <property type="match status" value="1"/>
</dbReference>
<dbReference type="Proteomes" id="UP000315399">
    <property type="component" value="Unassembled WGS sequence"/>
</dbReference>
<dbReference type="Gene3D" id="3.30.428.10">
    <property type="entry name" value="HIT-like"/>
    <property type="match status" value="1"/>
</dbReference>
<dbReference type="PANTHER" id="PTHR42997:SF1">
    <property type="entry name" value="AP-4-A PHOSPHORYLASE"/>
    <property type="match status" value="1"/>
</dbReference>
<dbReference type="GO" id="GO:0016787">
    <property type="term" value="F:hydrolase activity"/>
    <property type="evidence" value="ECO:0007669"/>
    <property type="project" value="UniProtKB-KW"/>
</dbReference>
<dbReference type="InterPro" id="IPR011146">
    <property type="entry name" value="HIT-like"/>
</dbReference>
<dbReference type="PROSITE" id="PS51084">
    <property type="entry name" value="HIT_2"/>
    <property type="match status" value="1"/>
</dbReference>
<dbReference type="EMBL" id="QNVH01000028">
    <property type="protein sequence ID" value="TDA38797.1"/>
    <property type="molecule type" value="Genomic_DNA"/>
</dbReference>
<reference evidence="5 6" key="1">
    <citation type="journal article" date="2019" name="Nat. Microbiol.">
        <title>Expanding anaerobic alkane metabolism in the domain of Archaea.</title>
        <authorList>
            <person name="Wang Y."/>
            <person name="Wegener G."/>
            <person name="Hou J."/>
            <person name="Wang F."/>
            <person name="Xiao X."/>
        </authorList>
    </citation>
    <scope>NUCLEOTIDE SEQUENCE [LARGE SCALE GENOMIC DNA]</scope>
    <source>
        <strain evidence="5">WYZ-LMO10</strain>
    </source>
</reference>
<dbReference type="PROSITE" id="PS00892">
    <property type="entry name" value="HIT_1"/>
    <property type="match status" value="1"/>
</dbReference>
<comment type="caution">
    <text evidence="5">The sequence shown here is derived from an EMBL/GenBank/DDBJ whole genome shotgun (WGS) entry which is preliminary data.</text>
</comment>
<evidence type="ECO:0000313" key="6">
    <source>
        <dbReference type="Proteomes" id="UP000315399"/>
    </source>
</evidence>
<dbReference type="AlphaFoldDB" id="A0A523BCX4"/>
<evidence type="ECO:0000256" key="3">
    <source>
        <dbReference type="PROSITE-ProRule" id="PRU00464"/>
    </source>
</evidence>
<feature type="short sequence motif" description="Histidine triad motif" evidence="3">
    <location>
        <begin position="116"/>
        <end position="120"/>
    </location>
</feature>
<gene>
    <name evidence="5" type="ORF">DSO08_03590</name>
</gene>
<dbReference type="PANTHER" id="PTHR42997">
    <property type="entry name" value="HIT FAMILY HYDROLASE"/>
    <property type="match status" value="1"/>
</dbReference>
<sequence>MKNLWAPWRLAFIIEEKKDTCIFCEKSKENDDQKNLIFERRRSVFGILNRYPYNAGHLMIAPYRHIKDIDELTEEEWRETLELLRDSINVLKRTMSPEGFNIGFNVGRAAGAGYDHIHLHVVPRWNGDTNFMPVLSDTKVIPEHLQETYRKLREGIRALKP</sequence>
<evidence type="ECO:0000259" key="4">
    <source>
        <dbReference type="PROSITE" id="PS51084"/>
    </source>
</evidence>
<dbReference type="SUPFAM" id="SSF54197">
    <property type="entry name" value="HIT-like"/>
    <property type="match status" value="1"/>
</dbReference>
<keyword evidence="1" id="KW-0547">Nucleotide-binding</keyword>
<dbReference type="GO" id="GO:0000166">
    <property type="term" value="F:nucleotide binding"/>
    <property type="evidence" value="ECO:0007669"/>
    <property type="project" value="UniProtKB-KW"/>
</dbReference>
<proteinExistence type="predicted"/>
<dbReference type="CDD" id="cd01275">
    <property type="entry name" value="FHIT"/>
    <property type="match status" value="1"/>
</dbReference>
<name>A0A523BCX4_9CREN</name>
<evidence type="ECO:0000256" key="2">
    <source>
        <dbReference type="ARBA" id="ARBA00022801"/>
    </source>
</evidence>
<organism evidence="5 6">
    <name type="scientific">Thermoproteota archaeon</name>
    <dbReference type="NCBI Taxonomy" id="2056631"/>
    <lineage>
        <taxon>Archaea</taxon>
        <taxon>Thermoproteota</taxon>
    </lineage>
</organism>
<feature type="domain" description="HIT" evidence="4">
    <location>
        <begin position="22"/>
        <end position="131"/>
    </location>
</feature>
<keyword evidence="2 5" id="KW-0378">Hydrolase</keyword>
<evidence type="ECO:0000256" key="1">
    <source>
        <dbReference type="ARBA" id="ARBA00022741"/>
    </source>
</evidence>
<dbReference type="InterPro" id="IPR052908">
    <property type="entry name" value="AP-4-A_phosphorylase"/>
</dbReference>
<evidence type="ECO:0000313" key="5">
    <source>
        <dbReference type="EMBL" id="TDA38797.1"/>
    </source>
</evidence>
<accession>A0A523BCX4</accession>
<dbReference type="InterPro" id="IPR039383">
    <property type="entry name" value="FHIT"/>
</dbReference>
<dbReference type="InterPro" id="IPR036265">
    <property type="entry name" value="HIT-like_sf"/>
</dbReference>
<dbReference type="InterPro" id="IPR019808">
    <property type="entry name" value="Histidine_triad_CS"/>
</dbReference>